<evidence type="ECO:0000313" key="13">
    <source>
        <dbReference type="Proteomes" id="UP000033664"/>
    </source>
</evidence>
<evidence type="ECO:0000259" key="11">
    <source>
        <dbReference type="PROSITE" id="PS50111"/>
    </source>
</evidence>
<name>A0A0F4Q022_9GAMM</name>
<comment type="subcellular location">
    <subcellularLocation>
        <location evidence="1">Membrane</location>
        <topology evidence="1">Multi-pass membrane protein</topology>
    </subcellularLocation>
</comment>
<keyword evidence="2 10" id="KW-0812">Transmembrane</keyword>
<evidence type="ECO:0000256" key="4">
    <source>
        <dbReference type="ARBA" id="ARBA00023136"/>
    </source>
</evidence>
<dbReference type="PANTHER" id="PTHR32089">
    <property type="entry name" value="METHYL-ACCEPTING CHEMOTAXIS PROTEIN MCPB"/>
    <property type="match status" value="1"/>
</dbReference>
<reference evidence="12 13" key="1">
    <citation type="journal article" date="2015" name="BMC Genomics">
        <title>Genome mining reveals unlocked bioactive potential of marine Gram-negative bacteria.</title>
        <authorList>
            <person name="Machado H."/>
            <person name="Sonnenschein E.C."/>
            <person name="Melchiorsen J."/>
            <person name="Gram L."/>
        </authorList>
    </citation>
    <scope>NUCLEOTIDE SEQUENCE [LARGE SCALE GENOMIC DNA]</scope>
    <source>
        <strain evidence="12 13">S3137</strain>
    </source>
</reference>
<dbReference type="GO" id="GO:0004888">
    <property type="term" value="F:transmembrane signaling receptor activity"/>
    <property type="evidence" value="ECO:0007669"/>
    <property type="project" value="InterPro"/>
</dbReference>
<dbReference type="Proteomes" id="UP000033664">
    <property type="component" value="Unassembled WGS sequence"/>
</dbReference>
<evidence type="ECO:0000313" key="12">
    <source>
        <dbReference type="EMBL" id="KJZ00993.1"/>
    </source>
</evidence>
<dbReference type="PROSITE" id="PS50111">
    <property type="entry name" value="CHEMOTAXIS_TRANSDUC_2"/>
    <property type="match status" value="1"/>
</dbReference>
<protein>
    <recommendedName>
        <fullName evidence="11">Methyl-accepting transducer domain-containing protein</fullName>
    </recommendedName>
</protein>
<feature type="coiled-coil region" evidence="8">
    <location>
        <begin position="181"/>
        <end position="215"/>
    </location>
</feature>
<dbReference type="PRINTS" id="PR00260">
    <property type="entry name" value="CHEMTRNSDUCR"/>
</dbReference>
<feature type="region of interest" description="Disordered" evidence="9">
    <location>
        <begin position="387"/>
        <end position="414"/>
    </location>
</feature>
<feature type="domain" description="Methyl-accepting transducer" evidence="11">
    <location>
        <begin position="110"/>
        <end position="346"/>
    </location>
</feature>
<evidence type="ECO:0000256" key="10">
    <source>
        <dbReference type="SAM" id="Phobius"/>
    </source>
</evidence>
<evidence type="ECO:0000256" key="7">
    <source>
        <dbReference type="PROSITE-ProRule" id="PRU00284"/>
    </source>
</evidence>
<dbReference type="RefSeq" id="WP_071209385.1">
    <property type="nucleotide sequence ID" value="NZ_JXXY01000008.1"/>
</dbReference>
<comment type="caution">
    <text evidence="12">The sequence shown here is derived from an EMBL/GenBank/DDBJ whole genome shotgun (WGS) entry which is preliminary data.</text>
</comment>
<sequence>MNLRNFYLLFVAVLTFTQVIVAYQFTSSWWHTALILLPTVVILALLIYVLKQGSVQDHELTAALAQHLVDGEKVNVSFRFDDSKHAPQSYLVFNSCLATIEHLIMEIHASSARLLPMADELTDTYSSVTQKAMMQSTHGNDMVNSFNDMLHITTQLGDGIDNICGSLELATNSVKQTKIDADKSQRSMQTLSSQIAQTNDELAQLQQDSEKISSVIDVINAIAEQTNLLALNAAIEAARAGEMGRGFAVVADEVRHLAARTTKSTSEVREMVHHIQQGTQRVTELMQQSISLTQETVELSAQATNEVDQIEHSMLDISAHSEQIRSQLQQQHTLSDRAQSCVDAMQELNSDALSSSRIQSVSSQDLLNLAQCIEQKISLFITSEEHYDTRKRNDPSRKHIDALPQKTSHSEDLTGDIDLF</sequence>
<dbReference type="OrthoDB" id="2489132at2"/>
<keyword evidence="3 10" id="KW-1133">Transmembrane helix</keyword>
<comment type="similarity">
    <text evidence="6">Belongs to the methyl-accepting chemotaxis (MCP) protein family.</text>
</comment>
<dbReference type="CDD" id="cd11386">
    <property type="entry name" value="MCP_signal"/>
    <property type="match status" value="1"/>
</dbReference>
<dbReference type="EMBL" id="JXXZ01000005">
    <property type="protein sequence ID" value="KJZ00993.1"/>
    <property type="molecule type" value="Genomic_DNA"/>
</dbReference>
<proteinExistence type="inferred from homology"/>
<keyword evidence="4 10" id="KW-0472">Membrane</keyword>
<dbReference type="eggNOG" id="COG0840">
    <property type="taxonomic scope" value="Bacteria"/>
</dbReference>
<evidence type="ECO:0000256" key="3">
    <source>
        <dbReference type="ARBA" id="ARBA00022989"/>
    </source>
</evidence>
<dbReference type="InterPro" id="IPR004090">
    <property type="entry name" value="Chemotax_Me-accpt_rcpt"/>
</dbReference>
<organism evidence="12 13">
    <name type="scientific">Pseudoalteromonas ruthenica</name>
    <dbReference type="NCBI Taxonomy" id="151081"/>
    <lineage>
        <taxon>Bacteria</taxon>
        <taxon>Pseudomonadati</taxon>
        <taxon>Pseudomonadota</taxon>
        <taxon>Gammaproteobacteria</taxon>
        <taxon>Alteromonadales</taxon>
        <taxon>Pseudoalteromonadaceae</taxon>
        <taxon>Pseudoalteromonas</taxon>
    </lineage>
</organism>
<dbReference type="Pfam" id="PF00015">
    <property type="entry name" value="MCPsignal"/>
    <property type="match status" value="1"/>
</dbReference>
<dbReference type="GO" id="GO:0007165">
    <property type="term" value="P:signal transduction"/>
    <property type="evidence" value="ECO:0007669"/>
    <property type="project" value="UniProtKB-KW"/>
</dbReference>
<dbReference type="Gene3D" id="1.10.287.950">
    <property type="entry name" value="Methyl-accepting chemotaxis protein"/>
    <property type="match status" value="1"/>
</dbReference>
<dbReference type="GeneID" id="58227970"/>
<gene>
    <name evidence="12" type="ORF">TW72_05630</name>
</gene>
<dbReference type="PANTHER" id="PTHR32089:SF119">
    <property type="entry name" value="METHYL-ACCEPTING CHEMOTAXIS PROTEIN CTPL"/>
    <property type="match status" value="1"/>
</dbReference>
<dbReference type="SMART" id="SM00283">
    <property type="entry name" value="MA"/>
    <property type="match status" value="1"/>
</dbReference>
<evidence type="ECO:0000256" key="5">
    <source>
        <dbReference type="ARBA" id="ARBA00023224"/>
    </source>
</evidence>
<evidence type="ECO:0000256" key="8">
    <source>
        <dbReference type="SAM" id="Coils"/>
    </source>
</evidence>
<dbReference type="AlphaFoldDB" id="A0A0F4Q022"/>
<dbReference type="GO" id="GO:0006935">
    <property type="term" value="P:chemotaxis"/>
    <property type="evidence" value="ECO:0007669"/>
    <property type="project" value="InterPro"/>
</dbReference>
<accession>A0A0F4Q022</accession>
<keyword evidence="5 7" id="KW-0807">Transducer</keyword>
<dbReference type="InterPro" id="IPR004089">
    <property type="entry name" value="MCPsignal_dom"/>
</dbReference>
<keyword evidence="13" id="KW-1185">Reference proteome</keyword>
<feature type="transmembrane region" description="Helical" evidence="10">
    <location>
        <begin position="32"/>
        <end position="50"/>
    </location>
</feature>
<evidence type="ECO:0000256" key="9">
    <source>
        <dbReference type="SAM" id="MobiDB-lite"/>
    </source>
</evidence>
<dbReference type="PATRIC" id="fig|151081.8.peg.2068"/>
<dbReference type="SUPFAM" id="SSF58104">
    <property type="entry name" value="Methyl-accepting chemotaxis protein (MCP) signaling domain"/>
    <property type="match status" value="1"/>
</dbReference>
<dbReference type="GO" id="GO:0016020">
    <property type="term" value="C:membrane"/>
    <property type="evidence" value="ECO:0007669"/>
    <property type="project" value="UniProtKB-SubCell"/>
</dbReference>
<evidence type="ECO:0000256" key="6">
    <source>
        <dbReference type="ARBA" id="ARBA00029447"/>
    </source>
</evidence>
<evidence type="ECO:0000256" key="1">
    <source>
        <dbReference type="ARBA" id="ARBA00004141"/>
    </source>
</evidence>
<feature type="compositionally biased region" description="Basic and acidic residues" evidence="9">
    <location>
        <begin position="387"/>
        <end position="401"/>
    </location>
</feature>
<keyword evidence="8" id="KW-0175">Coiled coil</keyword>
<evidence type="ECO:0000256" key="2">
    <source>
        <dbReference type="ARBA" id="ARBA00022692"/>
    </source>
</evidence>